<evidence type="ECO:0000313" key="1">
    <source>
        <dbReference type="EMBL" id="CAD8368846.1"/>
    </source>
</evidence>
<dbReference type="EMBL" id="HBEJ01008747">
    <property type="protein sequence ID" value="CAD8368846.1"/>
    <property type="molecule type" value="Transcribed_RNA"/>
</dbReference>
<name>A0A7S0AMQ6_9STRA</name>
<reference evidence="1" key="1">
    <citation type="submission" date="2021-01" db="EMBL/GenBank/DDBJ databases">
        <authorList>
            <person name="Corre E."/>
            <person name="Pelletier E."/>
            <person name="Niang G."/>
            <person name="Scheremetjew M."/>
            <person name="Finn R."/>
            <person name="Kale V."/>
            <person name="Holt S."/>
            <person name="Cochrane G."/>
            <person name="Meng A."/>
            <person name="Brown T."/>
            <person name="Cohen L."/>
        </authorList>
    </citation>
    <scope>NUCLEOTIDE SEQUENCE</scope>
    <source>
        <strain evidence="1">CCMP3303</strain>
    </source>
</reference>
<proteinExistence type="predicted"/>
<protein>
    <submittedName>
        <fullName evidence="1">Uncharacterized protein</fullName>
    </submittedName>
</protein>
<dbReference type="Gene3D" id="3.90.1420.10">
    <property type="entry name" value="Rubisco LSMT, substrate-binding domain"/>
    <property type="match status" value="1"/>
</dbReference>
<gene>
    <name evidence="1" type="ORF">MPOL1434_LOCUS5141</name>
</gene>
<sequence length="173" mass="18998">MRKMRFDVSKLVATCRLITLTNEDYEGNAQSVLADALNGGEEFAASFVVEKQTDALEYRAASCIGRLVDMMLRRYPSSVAKDLALLSNRSGSNGAAEASSRNLQYGSKEWYAAHVRLGEMQSLEVLGGSMMQHARRLRNGLGIPSASSKNPALIVRRKPCPLEYSLALLENEP</sequence>
<organism evidence="1">
    <name type="scientific">Minutocellus polymorphus</name>
    <dbReference type="NCBI Taxonomy" id="265543"/>
    <lineage>
        <taxon>Eukaryota</taxon>
        <taxon>Sar</taxon>
        <taxon>Stramenopiles</taxon>
        <taxon>Ochrophyta</taxon>
        <taxon>Bacillariophyta</taxon>
        <taxon>Mediophyceae</taxon>
        <taxon>Cymatosirophycidae</taxon>
        <taxon>Cymatosirales</taxon>
        <taxon>Cymatosiraceae</taxon>
        <taxon>Minutocellus</taxon>
    </lineage>
</organism>
<accession>A0A7S0AMQ6</accession>
<dbReference type="InterPro" id="IPR036464">
    <property type="entry name" value="Rubisco_LSMT_subst-bd_sf"/>
</dbReference>
<dbReference type="AlphaFoldDB" id="A0A7S0AMQ6"/>